<dbReference type="Pfam" id="PF14322">
    <property type="entry name" value="SusD-like_3"/>
    <property type="match status" value="1"/>
</dbReference>
<dbReference type="Proteomes" id="UP000238034">
    <property type="component" value="Unassembled WGS sequence"/>
</dbReference>
<proteinExistence type="inferred from homology"/>
<reference evidence="8 9" key="1">
    <citation type="submission" date="2018-03" db="EMBL/GenBank/DDBJ databases">
        <title>Genomic Encyclopedia of Type Strains, Phase III (KMG-III): the genomes of soil and plant-associated and newly described type strains.</title>
        <authorList>
            <person name="Whitman W."/>
        </authorList>
    </citation>
    <scope>NUCLEOTIDE SEQUENCE [LARGE SCALE GENOMIC DNA]</scope>
    <source>
        <strain evidence="8 9">CGMCC 1.9313</strain>
    </source>
</reference>
<evidence type="ECO:0000259" key="7">
    <source>
        <dbReference type="Pfam" id="PF14322"/>
    </source>
</evidence>
<evidence type="ECO:0000256" key="3">
    <source>
        <dbReference type="ARBA" id="ARBA00022729"/>
    </source>
</evidence>
<evidence type="ECO:0000256" key="4">
    <source>
        <dbReference type="ARBA" id="ARBA00023136"/>
    </source>
</evidence>
<keyword evidence="4" id="KW-0472">Membrane</keyword>
<dbReference type="AlphaFoldDB" id="A0A2T0U6P7"/>
<evidence type="ECO:0000313" key="9">
    <source>
        <dbReference type="Proteomes" id="UP000238034"/>
    </source>
</evidence>
<protein>
    <submittedName>
        <fullName evidence="8">Putative outer membrane starch-binding protein</fullName>
    </submittedName>
</protein>
<dbReference type="EMBL" id="PVTH01000003">
    <property type="protein sequence ID" value="PRY53596.1"/>
    <property type="molecule type" value="Genomic_DNA"/>
</dbReference>
<comment type="caution">
    <text evidence="8">The sequence shown here is derived from an EMBL/GenBank/DDBJ whole genome shotgun (WGS) entry which is preliminary data.</text>
</comment>
<feature type="domain" description="RagB/SusD" evidence="6">
    <location>
        <begin position="326"/>
        <end position="582"/>
    </location>
</feature>
<feature type="domain" description="SusD-like N-terminal" evidence="7">
    <location>
        <begin position="107"/>
        <end position="231"/>
    </location>
</feature>
<comment type="similarity">
    <text evidence="2">Belongs to the SusD family.</text>
</comment>
<evidence type="ECO:0000256" key="5">
    <source>
        <dbReference type="ARBA" id="ARBA00023237"/>
    </source>
</evidence>
<accession>A0A2T0U6P7</accession>
<evidence type="ECO:0000313" key="8">
    <source>
        <dbReference type="EMBL" id="PRY53596.1"/>
    </source>
</evidence>
<sequence>MQASMLNFRVMKMKNLYIACIAATLSIGFTGCSKPEDGPLERITEDYAFDSTDKNGRYAEMYLNDIYSVLPDGFNRIDGNFLDAATDDAISSQAGTGIDIFTKGFLSVSNNPDDAWSKNYEGIRKVNFFLNKIDIVPVSDAIKNTWKAEARFLRAMFYFELLKRYGGIPLIADEVLNPDNRTNFSRGSFEECVNYIVSECDAIKDAVQKDPVPSTDYGRISNGSVLALKSRTLLYAASPLYNGGNIGGSAAQQRLQGYASFDKERWNRAAIAANELIAGSAGKFALLSSANFKANQVFLSRRNSEVILAHLGADNKDLETNNGPVGYSNPNLASGRTNPTQNLVDAFPAANGRPISEAASLYNEQDPYSNRDPRLAQTVLFNGAEWLKRPIETFEGGKDKPNNTTRQTTTGYYLRKFLGNFETASQYGNSPHNYPIFRYADILLSYAEARNEYLEAPDASVYQVLYDLRLRAGIAKGNQSGYSFGLKNVLTKEEMRQAIHNERRIELAFEEHRFWDLRRWKMAKDALNQPLTGIKITKGASALSFEKVKVTDIAFADPKMYFYPIPDSEILKNSNLVQNSGW</sequence>
<evidence type="ECO:0000256" key="2">
    <source>
        <dbReference type="ARBA" id="ARBA00006275"/>
    </source>
</evidence>
<evidence type="ECO:0000256" key="1">
    <source>
        <dbReference type="ARBA" id="ARBA00004442"/>
    </source>
</evidence>
<dbReference type="Gene3D" id="1.25.40.390">
    <property type="match status" value="1"/>
</dbReference>
<evidence type="ECO:0000259" key="6">
    <source>
        <dbReference type="Pfam" id="PF07980"/>
    </source>
</evidence>
<dbReference type="InterPro" id="IPR033985">
    <property type="entry name" value="SusD-like_N"/>
</dbReference>
<gene>
    <name evidence="8" type="ORF">B0I27_10361</name>
</gene>
<dbReference type="GO" id="GO:0009279">
    <property type="term" value="C:cell outer membrane"/>
    <property type="evidence" value="ECO:0007669"/>
    <property type="project" value="UniProtKB-SubCell"/>
</dbReference>
<keyword evidence="9" id="KW-1185">Reference proteome</keyword>
<organism evidence="8 9">
    <name type="scientific">Arcticibacter pallidicorallinus</name>
    <dbReference type="NCBI Taxonomy" id="1259464"/>
    <lineage>
        <taxon>Bacteria</taxon>
        <taxon>Pseudomonadati</taxon>
        <taxon>Bacteroidota</taxon>
        <taxon>Sphingobacteriia</taxon>
        <taxon>Sphingobacteriales</taxon>
        <taxon>Sphingobacteriaceae</taxon>
        <taxon>Arcticibacter</taxon>
    </lineage>
</organism>
<dbReference type="Pfam" id="PF07980">
    <property type="entry name" value="SusD_RagB"/>
    <property type="match status" value="1"/>
</dbReference>
<dbReference type="InterPro" id="IPR012944">
    <property type="entry name" value="SusD_RagB_dom"/>
</dbReference>
<dbReference type="InterPro" id="IPR011990">
    <property type="entry name" value="TPR-like_helical_dom_sf"/>
</dbReference>
<name>A0A2T0U6P7_9SPHI</name>
<dbReference type="SUPFAM" id="SSF48452">
    <property type="entry name" value="TPR-like"/>
    <property type="match status" value="1"/>
</dbReference>
<comment type="subcellular location">
    <subcellularLocation>
        <location evidence="1">Cell outer membrane</location>
    </subcellularLocation>
</comment>
<keyword evidence="3" id="KW-0732">Signal</keyword>
<keyword evidence="5" id="KW-0998">Cell outer membrane</keyword>